<comment type="subcellular location">
    <subcellularLocation>
        <location evidence="1">Membrane</location>
        <topology evidence="1">Multi-pass membrane protein</topology>
    </subcellularLocation>
</comment>
<feature type="transmembrane region" description="Helical" evidence="12">
    <location>
        <begin position="55"/>
        <end position="73"/>
    </location>
</feature>
<dbReference type="PANTHER" id="PTHR11537">
    <property type="entry name" value="VOLTAGE-GATED POTASSIUM CHANNEL"/>
    <property type="match status" value="1"/>
</dbReference>
<feature type="transmembrane region" description="Helical" evidence="12">
    <location>
        <begin position="150"/>
        <end position="171"/>
    </location>
</feature>
<protein>
    <submittedName>
        <fullName evidence="14">Ion transporter</fullName>
    </submittedName>
</protein>
<gene>
    <name evidence="14" type="ORF">HCU74_06820</name>
</gene>
<dbReference type="PRINTS" id="PR00169">
    <property type="entry name" value="KCHANNEL"/>
</dbReference>
<keyword evidence="3" id="KW-0633">Potassium transport</keyword>
<dbReference type="InterPro" id="IPR005821">
    <property type="entry name" value="Ion_trans_dom"/>
</dbReference>
<keyword evidence="15" id="KW-1185">Reference proteome</keyword>
<evidence type="ECO:0000256" key="10">
    <source>
        <dbReference type="ARBA" id="ARBA00023136"/>
    </source>
</evidence>
<keyword evidence="2" id="KW-0813">Transport</keyword>
<evidence type="ECO:0000256" key="7">
    <source>
        <dbReference type="ARBA" id="ARBA00022958"/>
    </source>
</evidence>
<evidence type="ECO:0000256" key="11">
    <source>
        <dbReference type="ARBA" id="ARBA00023303"/>
    </source>
</evidence>
<dbReference type="InterPro" id="IPR027359">
    <property type="entry name" value="Volt_channel_dom_sf"/>
</dbReference>
<evidence type="ECO:0000256" key="5">
    <source>
        <dbReference type="ARBA" id="ARBA00022826"/>
    </source>
</evidence>
<name>A0ABX1GFB7_9GAMM</name>
<keyword evidence="8 12" id="KW-1133">Transmembrane helix</keyword>
<evidence type="ECO:0000313" key="15">
    <source>
        <dbReference type="Proteomes" id="UP000765845"/>
    </source>
</evidence>
<keyword evidence="11" id="KW-0407">Ion channel</keyword>
<evidence type="ECO:0000256" key="2">
    <source>
        <dbReference type="ARBA" id="ARBA00022448"/>
    </source>
</evidence>
<keyword evidence="9" id="KW-0406">Ion transport</keyword>
<sequence>MADLTLREKMREIIFGTEPGPGRTFDIVLIAVIISSVTALFLDSVASIHARWGDWLYAAELGFTLLFTVEYLARIYCSADRRQYMFSFYGLVDLLATLPTYLALLVPGAQHLLVIRIFRVLRVFRVLKLVQYTSEANVLLRSIAASRHKIFVFFTTVLTLVIAFGSLMYLIEGPANGFTSLPRSIYWAIVTVTTVGYGDIVPHTALGQVIAALAMVTSYAIIAIPTGIISSELLQEAQREATRSQCKACKKRGHDRDARYCKHCGEALPPKF</sequence>
<dbReference type="InterPro" id="IPR028325">
    <property type="entry name" value="VG_K_chnl"/>
</dbReference>
<dbReference type="Pfam" id="PF00520">
    <property type="entry name" value="Ion_trans"/>
    <property type="match status" value="1"/>
</dbReference>
<dbReference type="Gene3D" id="1.10.287.70">
    <property type="match status" value="1"/>
</dbReference>
<feature type="transmembrane region" description="Helical" evidence="12">
    <location>
        <begin position="85"/>
        <end position="106"/>
    </location>
</feature>
<dbReference type="PANTHER" id="PTHR11537:SF254">
    <property type="entry name" value="POTASSIUM VOLTAGE-GATED CHANNEL PROTEIN SHAB"/>
    <property type="match status" value="1"/>
</dbReference>
<evidence type="ECO:0000256" key="3">
    <source>
        <dbReference type="ARBA" id="ARBA00022538"/>
    </source>
</evidence>
<evidence type="ECO:0000256" key="12">
    <source>
        <dbReference type="SAM" id="Phobius"/>
    </source>
</evidence>
<evidence type="ECO:0000256" key="8">
    <source>
        <dbReference type="ARBA" id="ARBA00022989"/>
    </source>
</evidence>
<evidence type="ECO:0000256" key="1">
    <source>
        <dbReference type="ARBA" id="ARBA00004141"/>
    </source>
</evidence>
<evidence type="ECO:0000259" key="13">
    <source>
        <dbReference type="Pfam" id="PF00520"/>
    </source>
</evidence>
<keyword evidence="5" id="KW-0631">Potassium channel</keyword>
<dbReference type="RefSeq" id="WP_168449657.1">
    <property type="nucleotide sequence ID" value="NZ_JAAWWK010000002.1"/>
</dbReference>
<comment type="caution">
    <text evidence="14">The sequence shown here is derived from an EMBL/GenBank/DDBJ whole genome shotgun (WGS) entry which is preliminary data.</text>
</comment>
<keyword evidence="7" id="KW-0630">Potassium</keyword>
<keyword evidence="6" id="KW-0851">Voltage-gated channel</keyword>
<accession>A0ABX1GFB7</accession>
<organism evidence="14 15">
    <name type="scientific">Spongiibacter thalassae</name>
    <dbReference type="NCBI Taxonomy" id="2721624"/>
    <lineage>
        <taxon>Bacteria</taxon>
        <taxon>Pseudomonadati</taxon>
        <taxon>Pseudomonadota</taxon>
        <taxon>Gammaproteobacteria</taxon>
        <taxon>Cellvibrionales</taxon>
        <taxon>Spongiibacteraceae</taxon>
        <taxon>Spongiibacter</taxon>
    </lineage>
</organism>
<dbReference type="Gene3D" id="1.20.120.350">
    <property type="entry name" value="Voltage-gated potassium channels. Chain C"/>
    <property type="match status" value="1"/>
</dbReference>
<evidence type="ECO:0000256" key="6">
    <source>
        <dbReference type="ARBA" id="ARBA00022882"/>
    </source>
</evidence>
<evidence type="ECO:0000256" key="9">
    <source>
        <dbReference type="ARBA" id="ARBA00023065"/>
    </source>
</evidence>
<proteinExistence type="predicted"/>
<dbReference type="Proteomes" id="UP000765845">
    <property type="component" value="Unassembled WGS sequence"/>
</dbReference>
<evidence type="ECO:0000313" key="14">
    <source>
        <dbReference type="EMBL" id="NKI17133.1"/>
    </source>
</evidence>
<feature type="domain" description="Ion transport" evidence="13">
    <location>
        <begin position="23"/>
        <end position="239"/>
    </location>
</feature>
<evidence type="ECO:0000256" key="4">
    <source>
        <dbReference type="ARBA" id="ARBA00022692"/>
    </source>
</evidence>
<dbReference type="SUPFAM" id="SSF81324">
    <property type="entry name" value="Voltage-gated potassium channels"/>
    <property type="match status" value="1"/>
</dbReference>
<dbReference type="EMBL" id="JAAWWK010000002">
    <property type="protein sequence ID" value="NKI17133.1"/>
    <property type="molecule type" value="Genomic_DNA"/>
</dbReference>
<reference evidence="14 15" key="1">
    <citation type="submission" date="2020-04" db="EMBL/GenBank/DDBJ databases">
        <authorList>
            <person name="Yoon J."/>
        </authorList>
    </citation>
    <scope>NUCLEOTIDE SEQUENCE [LARGE SCALE GENOMIC DNA]</scope>
    <source>
        <strain evidence="14 15">KMU-166</strain>
    </source>
</reference>
<keyword evidence="4 12" id="KW-0812">Transmembrane</keyword>
<feature type="transmembrane region" description="Helical" evidence="12">
    <location>
        <begin position="205"/>
        <end position="229"/>
    </location>
</feature>
<feature type="transmembrane region" description="Helical" evidence="12">
    <location>
        <begin position="27"/>
        <end position="49"/>
    </location>
</feature>
<keyword evidence="10 12" id="KW-0472">Membrane</keyword>